<dbReference type="AlphaFoldDB" id="A0A8J1XM79"/>
<dbReference type="Gene3D" id="1.10.10.2590">
    <property type="entry name" value="BEN domain"/>
    <property type="match status" value="1"/>
</dbReference>
<dbReference type="PROSITE" id="PS51457">
    <property type="entry name" value="BEN"/>
    <property type="match status" value="1"/>
</dbReference>
<evidence type="ECO:0000256" key="1">
    <source>
        <dbReference type="SAM" id="MobiDB-lite"/>
    </source>
</evidence>
<gene>
    <name evidence="2" type="ORF">OFUS_LOCUS4788</name>
</gene>
<evidence type="ECO:0000313" key="3">
    <source>
        <dbReference type="Proteomes" id="UP000749559"/>
    </source>
</evidence>
<keyword evidence="3" id="KW-1185">Reference proteome</keyword>
<proteinExistence type="predicted"/>
<dbReference type="Pfam" id="PF25431">
    <property type="entry name" value="zf-C17orf113"/>
    <property type="match status" value="1"/>
</dbReference>
<dbReference type="InterPro" id="IPR018379">
    <property type="entry name" value="BEN_domain"/>
</dbReference>
<reference evidence="2" key="1">
    <citation type="submission" date="2022-03" db="EMBL/GenBank/DDBJ databases">
        <authorList>
            <person name="Martin C."/>
        </authorList>
    </citation>
    <scope>NUCLEOTIDE SEQUENCE</scope>
</reference>
<feature type="compositionally biased region" description="Polar residues" evidence="1">
    <location>
        <begin position="197"/>
        <end position="214"/>
    </location>
</feature>
<feature type="region of interest" description="Disordered" evidence="1">
    <location>
        <begin position="243"/>
        <end position="325"/>
    </location>
</feature>
<dbReference type="EMBL" id="CAIIXF020000002">
    <property type="protein sequence ID" value="CAH1777791.1"/>
    <property type="molecule type" value="Genomic_DNA"/>
</dbReference>
<feature type="region of interest" description="Disordered" evidence="1">
    <location>
        <begin position="197"/>
        <end position="231"/>
    </location>
</feature>
<protein>
    <submittedName>
        <fullName evidence="2">Uncharacterized protein</fullName>
    </submittedName>
</protein>
<dbReference type="Proteomes" id="UP000749559">
    <property type="component" value="Unassembled WGS sequence"/>
</dbReference>
<dbReference type="GO" id="GO:0003677">
    <property type="term" value="F:DNA binding"/>
    <property type="evidence" value="ECO:0007669"/>
    <property type="project" value="InterPro"/>
</dbReference>
<sequence>MTSKVRTYIPEWETEFDWLYPVRKENSNIIIGMKCVICTRCSKGNKFAQETGCAEFQHSSLTRHATSKQHNDAKSAMRMSETFHKSRDTAQKLSNDSMKRVKLVAGEMGSRSYNPMLRSMIQDAILKLCTQNMIFSKSLEIDGIICVSQGEELPDLVVKMHRTIVKPPSKGETWTGCYTDASQVLAYPPTNTTSHLDTSYRGSDVSLSPTSKDQNGGAKLWKGNTFTTDHDPTQVQHKAYEQTLPEATQVTPGDKVGNHHENSNVKSQQFSSGRKRSRDINEARNEGPPEKQLIRNIKEEPITLDLNDDDNNTGEYGDDKEDDIGDISTITGATSNPDDTTDNAENFVTKEKQDTEDSAMMKRELLKLKANYSEALAKLARVSEGIGSVEPVQPHEVLSRPNEGILDPVIAANHGMIELVPHSCIYIYPKTSHKLSTLNNGEQGARTLMNALFTKEERINGTTADNSANYSQLDPIKIQAIVDFCQANYMEKTKISHLRKTISNKCTSERDYDRKSRKK</sequence>
<feature type="compositionally biased region" description="Basic and acidic residues" evidence="1">
    <location>
        <begin position="278"/>
        <end position="301"/>
    </location>
</feature>
<dbReference type="OrthoDB" id="6327333at2759"/>
<dbReference type="InterPro" id="IPR057456">
    <property type="entry name" value="Znf_C17orf113"/>
</dbReference>
<accession>A0A8J1XM79</accession>
<organism evidence="2 3">
    <name type="scientific">Owenia fusiformis</name>
    <name type="common">Polychaete worm</name>
    <dbReference type="NCBI Taxonomy" id="6347"/>
    <lineage>
        <taxon>Eukaryota</taxon>
        <taxon>Metazoa</taxon>
        <taxon>Spiralia</taxon>
        <taxon>Lophotrochozoa</taxon>
        <taxon>Annelida</taxon>
        <taxon>Polychaeta</taxon>
        <taxon>Sedentaria</taxon>
        <taxon>Canalipalpata</taxon>
        <taxon>Sabellida</taxon>
        <taxon>Oweniida</taxon>
        <taxon>Oweniidae</taxon>
        <taxon>Owenia</taxon>
    </lineage>
</organism>
<feature type="compositionally biased region" description="Acidic residues" evidence="1">
    <location>
        <begin position="306"/>
        <end position="325"/>
    </location>
</feature>
<name>A0A8J1XM79_OWEFU</name>
<evidence type="ECO:0000313" key="2">
    <source>
        <dbReference type="EMBL" id="CAH1777791.1"/>
    </source>
</evidence>
<comment type="caution">
    <text evidence="2">The sequence shown here is derived from an EMBL/GenBank/DDBJ whole genome shotgun (WGS) entry which is preliminary data.</text>
</comment>